<dbReference type="AlphaFoldDB" id="A0A8E0RU07"/>
<dbReference type="PANTHER" id="PTHR28617">
    <property type="entry name" value="CILIA- AND FLAGELLA-ASSOCIATED PROTEIN 77"/>
    <property type="match status" value="1"/>
</dbReference>
<evidence type="ECO:0000313" key="3">
    <source>
        <dbReference type="Proteomes" id="UP000728185"/>
    </source>
</evidence>
<protein>
    <submittedName>
        <fullName evidence="2">Uncharacterized protein</fullName>
    </submittedName>
</protein>
<dbReference type="PANTHER" id="PTHR28617:SF1">
    <property type="entry name" value="CILIA- AND FLAGELLA-ASSOCIATED PROTEIN 77"/>
    <property type="match status" value="1"/>
</dbReference>
<comment type="caution">
    <text evidence="2">The sequence shown here is derived from an EMBL/GenBank/DDBJ whole genome shotgun (WGS) entry which is preliminary data.</text>
</comment>
<evidence type="ECO:0000256" key="1">
    <source>
        <dbReference type="SAM" id="MobiDB-lite"/>
    </source>
</evidence>
<proteinExistence type="predicted"/>
<feature type="region of interest" description="Disordered" evidence="1">
    <location>
        <begin position="115"/>
        <end position="136"/>
    </location>
</feature>
<keyword evidence="3" id="KW-1185">Reference proteome</keyword>
<dbReference type="Pfam" id="PF14825">
    <property type="entry name" value="CFAP77"/>
    <property type="match status" value="1"/>
</dbReference>
<name>A0A8E0RU07_9TREM</name>
<dbReference type="InterPro" id="IPR029147">
    <property type="entry name" value="CFAP77"/>
</dbReference>
<organism evidence="2 3">
    <name type="scientific">Fasciolopsis buskii</name>
    <dbReference type="NCBI Taxonomy" id="27845"/>
    <lineage>
        <taxon>Eukaryota</taxon>
        <taxon>Metazoa</taxon>
        <taxon>Spiralia</taxon>
        <taxon>Lophotrochozoa</taxon>
        <taxon>Platyhelminthes</taxon>
        <taxon>Trematoda</taxon>
        <taxon>Digenea</taxon>
        <taxon>Plagiorchiida</taxon>
        <taxon>Echinostomata</taxon>
        <taxon>Echinostomatoidea</taxon>
        <taxon>Fasciolidae</taxon>
        <taxon>Fasciolopsis</taxon>
    </lineage>
</organism>
<dbReference type="EMBL" id="LUCM01004872">
    <property type="protein sequence ID" value="KAA0193690.1"/>
    <property type="molecule type" value="Genomic_DNA"/>
</dbReference>
<dbReference type="Proteomes" id="UP000728185">
    <property type="component" value="Unassembled WGS sequence"/>
</dbReference>
<evidence type="ECO:0000313" key="2">
    <source>
        <dbReference type="EMBL" id="KAA0193690.1"/>
    </source>
</evidence>
<reference evidence="2" key="1">
    <citation type="submission" date="2019-05" db="EMBL/GenBank/DDBJ databases">
        <title>Annotation for the trematode Fasciolopsis buski.</title>
        <authorList>
            <person name="Choi Y.-J."/>
        </authorList>
    </citation>
    <scope>NUCLEOTIDE SEQUENCE</scope>
    <source>
        <strain evidence="2">HT</strain>
        <tissue evidence="2">Whole worm</tissue>
    </source>
</reference>
<gene>
    <name evidence="2" type="ORF">FBUS_05688</name>
</gene>
<dbReference type="OrthoDB" id="532484at2759"/>
<sequence>MESKKLKCPRGWNHSATNVLGTKRKGMCTNVLHQRPILGKCGTHCITIPESNFTYGIKSIKKTDVSDVMYWPTEYVKGGIRSGGTEWVRDFIALNCESVRAGVTSAKELKMFRTTHDSFQSKPSKEKRPKSAQRVQDTTFGIQNRPSTPIADILAHRFQEKWIVSQQQKMRERAEKNSKRRLDAGKTKTQLLRNTREPSPVESTWKLPEFENKAKPAVSTFREEACRMRALKAYRFEMPSRVGRLGQGIYRVGETS</sequence>
<accession>A0A8E0RU07</accession>